<comment type="function">
    <text evidence="9">Component of the Mediator complex, a coactivator involved in the regulated transcription of nearly all RNA polymerase II-dependent genes. Mediator functions as a bridge to convey information from gene-specific regulatory proteins to the basal RNA polymerase II transcription machinery. Mediator is recruited to promoters by direct interactions with regulatory proteins and serves as a scaffold for the assembly of a functional preinitiation complex with RNA polymerase II and the general transcription factors.</text>
</comment>
<dbReference type="STRING" id="857566.A0A1E3PEJ0"/>
<dbReference type="Proteomes" id="UP000095009">
    <property type="component" value="Unassembled WGS sequence"/>
</dbReference>
<keyword evidence="6 9" id="KW-0804">Transcription</keyword>
<dbReference type="EMBL" id="KV454413">
    <property type="protein sequence ID" value="ODQ63788.1"/>
    <property type="molecule type" value="Genomic_DNA"/>
</dbReference>
<organism evidence="10 11">
    <name type="scientific">Nadsonia fulvescens var. elongata DSM 6958</name>
    <dbReference type="NCBI Taxonomy" id="857566"/>
    <lineage>
        <taxon>Eukaryota</taxon>
        <taxon>Fungi</taxon>
        <taxon>Dikarya</taxon>
        <taxon>Ascomycota</taxon>
        <taxon>Saccharomycotina</taxon>
        <taxon>Dipodascomycetes</taxon>
        <taxon>Dipodascales</taxon>
        <taxon>Dipodascales incertae sedis</taxon>
        <taxon>Nadsonia</taxon>
    </lineage>
</organism>
<accession>A0A1E3PEJ0</accession>
<dbReference type="AlphaFoldDB" id="A0A1E3PEJ0"/>
<sequence>MSAEVIFLEKKLENLTRGCVRRGVSAEKFLKLIKLLPEKVTANHIKFTESVLAARTSLFVDPDICVYLAYLAFQEDSTLPLNKLLEYLRTVNEPSQPQILIFLANSLRSWENASFETLIETLKALTLYMNDANDKSSLLWSFNGTNGVIALGTLISELGKYKIFAPIFDSELTNELSERNYRSDFRVAIQEFVKILKELESYFESEISLYYNLTGGSTANSISSATALTGTITKPSRVFRFMWLESLMLSSSYIQSESLVVQIKQLLGNESPQKLVSDLIMTSFDCLVISLSRKDPAKYHNLWRAFIIKKLPDLIRSILHTNNQHSEQVITQPIHSLDSCTVSLLRTNGDNNGDALDEMFSSFPATSSDIRHEFLKACIALKLISTKAYYHTLGEDAAVDEDFTAIEIDDGTNYTMIDESNGSGLVIPISEFVTSICQENFEFIGLEDSKIWKLIVSFETMEGPKQANISKSLLDLWKQMISSEDWRLVRYFSQSLCLNISSLDALVLHIPPAQFLNPLLEVVESWVDDEDEMNFQDTYTDFGCMLLFITTLYQRYNLTIPRTAKQPSFVYNMLHDSVDVNTLATQASDYLGGWITALFDAGGISDDLMRSATIKDCYKLVPVIFQQAIMASEKGLLDTDTLKGGLEYFLQPFLLGTLISTFRWLSSYLWLSTDVTVALRIIQSLVLTSELTNDISPIHKMVLAVSADDIYFALKDLIQRDIHVDSNLVDALSSYLSVHHRPLNPLFEEENNPGVMIGGGSGSRGRNAQIPPTSSILSIAKSQLSGLASWLNAVESQNHQGNTAVGNSSSLTPPFYNSKYLSLAINLLGPETVLDSFVNEILANASQDNDHVNIEVLSAVIVTIKPSKFSKNTLIQLLNDRNAVLSKMNDGGSNHKESKAENIRITALNKRVNELKVWCRDMVLVGCNKPDNTAAICPSTVQSPFEEDKMEE</sequence>
<name>A0A1E3PEJ0_9ASCO</name>
<dbReference type="InterPro" id="IPR014801">
    <property type="entry name" value="Mediator_Med5_fun"/>
</dbReference>
<evidence type="ECO:0000256" key="9">
    <source>
        <dbReference type="RuleBase" id="RU364142"/>
    </source>
</evidence>
<keyword evidence="5 9" id="KW-0010">Activator</keyword>
<evidence type="ECO:0000313" key="11">
    <source>
        <dbReference type="Proteomes" id="UP000095009"/>
    </source>
</evidence>
<dbReference type="GO" id="GO:0003712">
    <property type="term" value="F:transcription coregulator activity"/>
    <property type="evidence" value="ECO:0007669"/>
    <property type="project" value="InterPro"/>
</dbReference>
<evidence type="ECO:0000256" key="5">
    <source>
        <dbReference type="ARBA" id="ARBA00023159"/>
    </source>
</evidence>
<dbReference type="Pfam" id="PF08689">
    <property type="entry name" value="Med5"/>
    <property type="match status" value="1"/>
</dbReference>
<dbReference type="PANTHER" id="PTHR35784:SF1">
    <property type="entry name" value="MEDIATOR OF RNA POLYMERASE II TRANSCRIPTION SUBUNIT 5"/>
    <property type="match status" value="1"/>
</dbReference>
<evidence type="ECO:0000256" key="3">
    <source>
        <dbReference type="ARBA" id="ARBA00020628"/>
    </source>
</evidence>
<reference evidence="10 11" key="1">
    <citation type="journal article" date="2016" name="Proc. Natl. Acad. Sci. U.S.A.">
        <title>Comparative genomics of biotechnologically important yeasts.</title>
        <authorList>
            <person name="Riley R."/>
            <person name="Haridas S."/>
            <person name="Wolfe K.H."/>
            <person name="Lopes M.R."/>
            <person name="Hittinger C.T."/>
            <person name="Goeker M."/>
            <person name="Salamov A.A."/>
            <person name="Wisecaver J.H."/>
            <person name="Long T.M."/>
            <person name="Calvey C.H."/>
            <person name="Aerts A.L."/>
            <person name="Barry K.W."/>
            <person name="Choi C."/>
            <person name="Clum A."/>
            <person name="Coughlan A.Y."/>
            <person name="Deshpande S."/>
            <person name="Douglass A.P."/>
            <person name="Hanson S.J."/>
            <person name="Klenk H.-P."/>
            <person name="LaButti K.M."/>
            <person name="Lapidus A."/>
            <person name="Lindquist E.A."/>
            <person name="Lipzen A.M."/>
            <person name="Meier-Kolthoff J.P."/>
            <person name="Ohm R.A."/>
            <person name="Otillar R.P."/>
            <person name="Pangilinan J.L."/>
            <person name="Peng Y."/>
            <person name="Rokas A."/>
            <person name="Rosa C.A."/>
            <person name="Scheuner C."/>
            <person name="Sibirny A.A."/>
            <person name="Slot J.C."/>
            <person name="Stielow J.B."/>
            <person name="Sun H."/>
            <person name="Kurtzman C.P."/>
            <person name="Blackwell M."/>
            <person name="Grigoriev I.V."/>
            <person name="Jeffries T.W."/>
        </authorList>
    </citation>
    <scope>NUCLEOTIDE SEQUENCE [LARGE SCALE GENOMIC DNA]</scope>
    <source>
        <strain evidence="10 11">DSM 6958</strain>
    </source>
</reference>
<keyword evidence="4 9" id="KW-0805">Transcription regulation</keyword>
<evidence type="ECO:0000256" key="2">
    <source>
        <dbReference type="ARBA" id="ARBA00008782"/>
    </source>
</evidence>
<dbReference type="GO" id="GO:0016592">
    <property type="term" value="C:mediator complex"/>
    <property type="evidence" value="ECO:0007669"/>
    <property type="project" value="InterPro"/>
</dbReference>
<dbReference type="GO" id="GO:0006357">
    <property type="term" value="P:regulation of transcription by RNA polymerase II"/>
    <property type="evidence" value="ECO:0007669"/>
    <property type="project" value="InterPro"/>
</dbReference>
<evidence type="ECO:0000256" key="4">
    <source>
        <dbReference type="ARBA" id="ARBA00023015"/>
    </source>
</evidence>
<protein>
    <recommendedName>
        <fullName evidence="3 9">Mediator of RNA polymerase II transcription subunit 5</fullName>
    </recommendedName>
    <alternativeName>
        <fullName evidence="8 9">Mediator complex subunit 5</fullName>
    </alternativeName>
</protein>
<comment type="subunit">
    <text evidence="9">Component of the Mediator complex.</text>
</comment>
<proteinExistence type="inferred from homology"/>
<keyword evidence="7 9" id="KW-0539">Nucleus</keyword>
<evidence type="ECO:0000256" key="6">
    <source>
        <dbReference type="ARBA" id="ARBA00023163"/>
    </source>
</evidence>
<dbReference type="PANTHER" id="PTHR35784">
    <property type="entry name" value="MEDIATOR OF RNA POLYMERASE II TRANSCRIPTION SUBUNIT 5"/>
    <property type="match status" value="1"/>
</dbReference>
<keyword evidence="11" id="KW-1185">Reference proteome</keyword>
<evidence type="ECO:0000256" key="1">
    <source>
        <dbReference type="ARBA" id="ARBA00004123"/>
    </source>
</evidence>
<comment type="similarity">
    <text evidence="2 9">Belongs to the Mediator complex subunit 5 family.</text>
</comment>
<evidence type="ECO:0000313" key="10">
    <source>
        <dbReference type="EMBL" id="ODQ63788.1"/>
    </source>
</evidence>
<evidence type="ECO:0000256" key="7">
    <source>
        <dbReference type="ARBA" id="ARBA00023242"/>
    </source>
</evidence>
<dbReference type="OrthoDB" id="5322661at2759"/>
<gene>
    <name evidence="9" type="primary">MED5</name>
    <name evidence="10" type="ORF">NADFUDRAFT_67175</name>
</gene>
<comment type="subcellular location">
    <subcellularLocation>
        <location evidence="1 9">Nucleus</location>
    </subcellularLocation>
</comment>
<evidence type="ECO:0000256" key="8">
    <source>
        <dbReference type="ARBA" id="ARBA00031256"/>
    </source>
</evidence>